<comment type="caution">
    <text evidence="4">The sequence shown here is derived from an EMBL/GenBank/DDBJ whole genome shotgun (WGS) entry which is preliminary data.</text>
</comment>
<dbReference type="EMBL" id="RAPK01000012">
    <property type="protein sequence ID" value="RKD68817.1"/>
    <property type="molecule type" value="Genomic_DNA"/>
</dbReference>
<evidence type="ECO:0000256" key="1">
    <source>
        <dbReference type="ARBA" id="ARBA00008814"/>
    </source>
</evidence>
<proteinExistence type="inferred from homology"/>
<dbReference type="SUPFAM" id="SSF53807">
    <property type="entry name" value="Helical backbone' metal receptor"/>
    <property type="match status" value="1"/>
</dbReference>
<sequence>MTRIVSLCPSSTETAAYLGLTSNLVGVDSYSDWPAEVNDLPDLGPDLSIDMDAVMELKPDVVLASHSVPGMEKNTQEMDKRGISYVLTSPNTLSDVLEDLMIIGEATGTTEKAEEIIYACRQMMDTYHELASRCEPSRLYWEWWPKPPFTPGGGNWLTEISAMAGAENIFADKEEASVKTTWEEIRERDPDRICLAWVGVPFDKVKPELLKKREGWPSMKAMENGSIDVLPEPLYCRPSPRLFTGLAELAYLLHPDIFPKPLSSDVLLHP</sequence>
<evidence type="ECO:0000256" key="2">
    <source>
        <dbReference type="ARBA" id="ARBA00022729"/>
    </source>
</evidence>
<dbReference type="PANTHER" id="PTHR30535:SF34">
    <property type="entry name" value="MOLYBDATE-BINDING PROTEIN MOLA"/>
    <property type="match status" value="1"/>
</dbReference>
<dbReference type="Proteomes" id="UP000285120">
    <property type="component" value="Unassembled WGS sequence"/>
</dbReference>
<feature type="domain" description="Fe/B12 periplasmic-binding" evidence="3">
    <location>
        <begin position="3"/>
        <end position="257"/>
    </location>
</feature>
<dbReference type="PROSITE" id="PS50983">
    <property type="entry name" value="FE_B12_PBP"/>
    <property type="match status" value="1"/>
</dbReference>
<dbReference type="InterPro" id="IPR054828">
    <property type="entry name" value="Vit_B12_bind_prot"/>
</dbReference>
<dbReference type="Pfam" id="PF01497">
    <property type="entry name" value="Peripla_BP_2"/>
    <property type="match status" value="1"/>
</dbReference>
<dbReference type="OrthoDB" id="9787772at2"/>
<dbReference type="PANTHER" id="PTHR30535">
    <property type="entry name" value="VITAMIN B12-BINDING PROTEIN"/>
    <property type="match status" value="1"/>
</dbReference>
<reference evidence="4 5" key="1">
    <citation type="submission" date="2018-09" db="EMBL/GenBank/DDBJ databases">
        <title>Genomic Encyclopedia of Archaeal and Bacterial Type Strains, Phase II (KMG-II): from individual species to whole genera.</title>
        <authorList>
            <person name="Goeker M."/>
        </authorList>
    </citation>
    <scope>NUCLEOTIDE SEQUENCE [LARGE SCALE GENOMIC DNA]</scope>
    <source>
        <strain evidence="4 5">DSM 17008</strain>
    </source>
</reference>
<evidence type="ECO:0000313" key="5">
    <source>
        <dbReference type="Proteomes" id="UP000285120"/>
    </source>
</evidence>
<dbReference type="InterPro" id="IPR002491">
    <property type="entry name" value="ABC_transptr_periplasmic_BD"/>
</dbReference>
<dbReference type="RefSeq" id="WP_120194408.1">
    <property type="nucleotide sequence ID" value="NZ_RAPK01000012.1"/>
</dbReference>
<dbReference type="Gene3D" id="3.40.50.1980">
    <property type="entry name" value="Nitrogenase molybdenum iron protein domain"/>
    <property type="match status" value="2"/>
</dbReference>
<keyword evidence="2" id="KW-0732">Signal</keyword>
<accession>A0A419UW67</accession>
<keyword evidence="5" id="KW-1185">Reference proteome</keyword>
<name>A0A419UW67_9BACL</name>
<dbReference type="CDD" id="cd01144">
    <property type="entry name" value="BtuF"/>
    <property type="match status" value="1"/>
</dbReference>
<dbReference type="AlphaFoldDB" id="A0A419UW67"/>
<comment type="similarity">
    <text evidence="1">Belongs to the bacterial solute-binding protein 8 family.</text>
</comment>
<dbReference type="InterPro" id="IPR050902">
    <property type="entry name" value="ABC_Transporter_SBP"/>
</dbReference>
<gene>
    <name evidence="4" type="ORF">ATL39_3280</name>
</gene>
<evidence type="ECO:0000259" key="3">
    <source>
        <dbReference type="PROSITE" id="PS50983"/>
    </source>
</evidence>
<dbReference type="NCBIfam" id="NF038402">
    <property type="entry name" value="TroA_like"/>
    <property type="match status" value="1"/>
</dbReference>
<organism evidence="4 5">
    <name type="scientific">Sinobaca qinghaiensis</name>
    <dbReference type="NCBI Taxonomy" id="342944"/>
    <lineage>
        <taxon>Bacteria</taxon>
        <taxon>Bacillati</taxon>
        <taxon>Bacillota</taxon>
        <taxon>Bacilli</taxon>
        <taxon>Bacillales</taxon>
        <taxon>Sporolactobacillaceae</taxon>
        <taxon>Sinobaca</taxon>
    </lineage>
</organism>
<protein>
    <submittedName>
        <fullName evidence="4">Iron complex transport system substrate-binding protein</fullName>
    </submittedName>
</protein>
<evidence type="ECO:0000313" key="4">
    <source>
        <dbReference type="EMBL" id="RKD68817.1"/>
    </source>
</evidence>